<comment type="caution">
    <text evidence="1">The sequence shown here is derived from an EMBL/GenBank/DDBJ whole genome shotgun (WGS) entry which is preliminary data.</text>
</comment>
<proteinExistence type="predicted"/>
<evidence type="ECO:0000313" key="1">
    <source>
        <dbReference type="EMBL" id="CAG7829148.1"/>
    </source>
</evidence>
<sequence>DAIHKDIRFKALLAERDAKIQTLQLLRSRAPCCLREYYIRAELKSFKSVRMTGMKISVSVQTAQRWLKTVWENLMQKVFSCQSRNFWKLLLRH</sequence>
<dbReference type="AlphaFoldDB" id="A0A8J2LCX3"/>
<gene>
    <name evidence="1" type="ORF">AFUS01_LOCUS39024</name>
</gene>
<keyword evidence="2" id="KW-1185">Reference proteome</keyword>
<evidence type="ECO:0000313" key="2">
    <source>
        <dbReference type="Proteomes" id="UP000708208"/>
    </source>
</evidence>
<accession>A0A8J2LCX3</accession>
<feature type="non-terminal residue" evidence="1">
    <location>
        <position position="1"/>
    </location>
</feature>
<reference evidence="1" key="1">
    <citation type="submission" date="2021-06" db="EMBL/GenBank/DDBJ databases">
        <authorList>
            <person name="Hodson N. C."/>
            <person name="Mongue J. A."/>
            <person name="Jaron S. K."/>
        </authorList>
    </citation>
    <scope>NUCLEOTIDE SEQUENCE</scope>
</reference>
<dbReference type="EMBL" id="CAJVCH010550297">
    <property type="protein sequence ID" value="CAG7829148.1"/>
    <property type="molecule type" value="Genomic_DNA"/>
</dbReference>
<organism evidence="1 2">
    <name type="scientific">Allacma fusca</name>
    <dbReference type="NCBI Taxonomy" id="39272"/>
    <lineage>
        <taxon>Eukaryota</taxon>
        <taxon>Metazoa</taxon>
        <taxon>Ecdysozoa</taxon>
        <taxon>Arthropoda</taxon>
        <taxon>Hexapoda</taxon>
        <taxon>Collembola</taxon>
        <taxon>Symphypleona</taxon>
        <taxon>Sminthuridae</taxon>
        <taxon>Allacma</taxon>
    </lineage>
</organism>
<protein>
    <submittedName>
        <fullName evidence="1">Uncharacterized protein</fullName>
    </submittedName>
</protein>
<dbReference type="Proteomes" id="UP000708208">
    <property type="component" value="Unassembled WGS sequence"/>
</dbReference>
<name>A0A8J2LCX3_9HEXA</name>